<keyword evidence="3" id="KW-0378">Hydrolase</keyword>
<dbReference type="Gene3D" id="3.40.50.1000">
    <property type="entry name" value="HAD superfamily/HAD-like"/>
    <property type="match status" value="1"/>
</dbReference>
<accession>A0A8H6SUE0</accession>
<keyword evidence="2 6" id="KW-0479">Metal-binding</keyword>
<organism evidence="7 8">
    <name type="scientific">Mycena chlorophos</name>
    <name type="common">Agaric fungus</name>
    <name type="synonym">Agaricus chlorophos</name>
    <dbReference type="NCBI Taxonomy" id="658473"/>
    <lineage>
        <taxon>Eukaryota</taxon>
        <taxon>Fungi</taxon>
        <taxon>Dikarya</taxon>
        <taxon>Basidiomycota</taxon>
        <taxon>Agaricomycotina</taxon>
        <taxon>Agaricomycetes</taxon>
        <taxon>Agaricomycetidae</taxon>
        <taxon>Agaricales</taxon>
        <taxon>Marasmiineae</taxon>
        <taxon>Mycenaceae</taxon>
        <taxon>Mycena</taxon>
    </lineage>
</organism>
<feature type="active site" description="Proton donor" evidence="5">
    <location>
        <position position="14"/>
    </location>
</feature>
<evidence type="ECO:0000256" key="5">
    <source>
        <dbReference type="PIRSR" id="PIRSR031051-1"/>
    </source>
</evidence>
<dbReference type="OrthoDB" id="10267182at2759"/>
<dbReference type="SUPFAM" id="SSF56784">
    <property type="entry name" value="HAD-like"/>
    <property type="match status" value="1"/>
</dbReference>
<comment type="caution">
    <text evidence="7">The sequence shown here is derived from an EMBL/GenBank/DDBJ whole genome shotgun (WGS) entry which is preliminary data.</text>
</comment>
<keyword evidence="8" id="KW-1185">Reference proteome</keyword>
<evidence type="ECO:0000256" key="2">
    <source>
        <dbReference type="ARBA" id="ARBA00022723"/>
    </source>
</evidence>
<dbReference type="Pfam" id="PF06888">
    <property type="entry name" value="Put_Phosphatase"/>
    <property type="match status" value="1"/>
</dbReference>
<proteinExistence type="predicted"/>
<dbReference type="PANTHER" id="PTHR20889">
    <property type="entry name" value="PHOSPHATASE, ORPHAN 1, 2"/>
    <property type="match status" value="1"/>
</dbReference>
<feature type="binding site" evidence="6">
    <location>
        <position position="12"/>
    </location>
    <ligand>
        <name>Mg(2+)</name>
        <dbReference type="ChEBI" id="CHEBI:18420"/>
    </ligand>
</feature>
<evidence type="ECO:0000256" key="4">
    <source>
        <dbReference type="ARBA" id="ARBA00022842"/>
    </source>
</evidence>
<feature type="binding site" evidence="6">
    <location>
        <position position="14"/>
    </location>
    <ligand>
        <name>Mg(2+)</name>
        <dbReference type="ChEBI" id="CHEBI:18420"/>
    </ligand>
</feature>
<dbReference type="InterPro" id="IPR036412">
    <property type="entry name" value="HAD-like_sf"/>
</dbReference>
<dbReference type="InterPro" id="IPR023214">
    <property type="entry name" value="HAD_sf"/>
</dbReference>
<evidence type="ECO:0000256" key="1">
    <source>
        <dbReference type="ARBA" id="ARBA00001946"/>
    </source>
</evidence>
<evidence type="ECO:0000313" key="8">
    <source>
        <dbReference type="Proteomes" id="UP000613580"/>
    </source>
</evidence>
<comment type="cofactor">
    <cofactor evidence="1 6">
        <name>Mg(2+)</name>
        <dbReference type="ChEBI" id="CHEBI:18420"/>
    </cofactor>
</comment>
<feature type="binding site" evidence="6">
    <location>
        <position position="189"/>
    </location>
    <ligand>
        <name>Mg(2+)</name>
        <dbReference type="ChEBI" id="CHEBI:18420"/>
    </ligand>
</feature>
<dbReference type="NCBIfam" id="TIGR01489">
    <property type="entry name" value="DKMTPPase-SF"/>
    <property type="match status" value="1"/>
</dbReference>
<reference evidence="7" key="1">
    <citation type="submission" date="2020-05" db="EMBL/GenBank/DDBJ databases">
        <title>Mycena genomes resolve the evolution of fungal bioluminescence.</title>
        <authorList>
            <person name="Tsai I.J."/>
        </authorList>
    </citation>
    <scope>NUCLEOTIDE SEQUENCE</scope>
    <source>
        <strain evidence="7">110903Hualien_Pintung</strain>
    </source>
</reference>
<protein>
    <recommendedName>
        <fullName evidence="9">Phosphatase phospho-type</fullName>
    </recommendedName>
</protein>
<dbReference type="EMBL" id="JACAZE010000009">
    <property type="protein sequence ID" value="KAF7306058.1"/>
    <property type="molecule type" value="Genomic_DNA"/>
</dbReference>
<feature type="active site" description="Nucleophile" evidence="5">
    <location>
        <position position="12"/>
    </location>
</feature>
<evidence type="ECO:0000256" key="6">
    <source>
        <dbReference type="PIRSR" id="PIRSR031051-3"/>
    </source>
</evidence>
<dbReference type="Proteomes" id="UP000613580">
    <property type="component" value="Unassembled WGS sequence"/>
</dbReference>
<dbReference type="GO" id="GO:0046872">
    <property type="term" value="F:metal ion binding"/>
    <property type="evidence" value="ECO:0007669"/>
    <property type="project" value="UniProtKB-KW"/>
</dbReference>
<name>A0A8H6SUE0_MYCCL</name>
<keyword evidence="4 6" id="KW-0460">Magnesium</keyword>
<dbReference type="NCBIfam" id="TIGR01488">
    <property type="entry name" value="HAD-SF-IB"/>
    <property type="match status" value="1"/>
</dbReference>
<dbReference type="InterPro" id="IPR016965">
    <property type="entry name" value="Pase_PHOSPHO-typ"/>
</dbReference>
<evidence type="ECO:0000256" key="3">
    <source>
        <dbReference type="ARBA" id="ARBA00022801"/>
    </source>
</evidence>
<gene>
    <name evidence="7" type="ORF">HMN09_00760700</name>
</gene>
<dbReference type="AlphaFoldDB" id="A0A8H6SUE0"/>
<dbReference type="PANTHER" id="PTHR20889:SF12">
    <property type="entry name" value="LP01149P"/>
    <property type="match status" value="1"/>
</dbReference>
<sequence length="244" mass="27526">MPAVDRQLVVFDFDWSMADQDTDRWVFEVNAPNIRRWMEDTERSGSMQFTDMVAKALREAHAQGVTRQQLEDALRITPFHPAMVRGITDLKAAGKTTFFCLSNANAVYISVILKEKGLTAMFDEIVTNPAEWDPSGLLVVRRRVDPSGPQHSCQVGCSANMCKGATGEELEAFYKRHQPAYDRVIYVGDGSNDFCPALRLRTQDILLCRSFGGLHKRIAREGGLKCTVKYWTGAWEVEEIFKAL</sequence>
<dbReference type="PIRSF" id="PIRSF031051">
    <property type="entry name" value="PyrdxlP_Pase_PHOSPHO2"/>
    <property type="match status" value="1"/>
</dbReference>
<dbReference type="GO" id="GO:0016791">
    <property type="term" value="F:phosphatase activity"/>
    <property type="evidence" value="ECO:0007669"/>
    <property type="project" value="InterPro"/>
</dbReference>
<evidence type="ECO:0008006" key="9">
    <source>
        <dbReference type="Google" id="ProtNLM"/>
    </source>
</evidence>
<dbReference type="InterPro" id="IPR006384">
    <property type="entry name" value="HAD_hydro_PyrdxlP_Pase-like"/>
</dbReference>
<evidence type="ECO:0000313" key="7">
    <source>
        <dbReference type="EMBL" id="KAF7306058.1"/>
    </source>
</evidence>